<proteinExistence type="predicted"/>
<reference evidence="1" key="2">
    <citation type="submission" date="2013-09" db="EMBL/GenBank/DDBJ databases">
        <title>Draft genome sequence of Alistipes putredinis (DSM 17216).</title>
        <authorList>
            <person name="Sudarsanam P."/>
            <person name="Ley R."/>
            <person name="Guruge J."/>
            <person name="Turnbaugh P.J."/>
            <person name="Mahowald M."/>
            <person name="Liep D."/>
            <person name="Gordon J."/>
        </authorList>
    </citation>
    <scope>NUCLEOTIDE SEQUENCE</scope>
    <source>
        <strain evidence="1">DSM 17216</strain>
    </source>
</reference>
<sequence length="42" mass="5093">MIREKIRPADCEQSIQRNRKRPVRLFRFYFNNALCVPATLKL</sequence>
<accession>B0MV76</accession>
<organism evidence="1 2">
    <name type="scientific">Alistipes putredinis DSM 17216</name>
    <dbReference type="NCBI Taxonomy" id="445970"/>
    <lineage>
        <taxon>Bacteria</taxon>
        <taxon>Pseudomonadati</taxon>
        <taxon>Bacteroidota</taxon>
        <taxon>Bacteroidia</taxon>
        <taxon>Bacteroidales</taxon>
        <taxon>Rikenellaceae</taxon>
        <taxon>Alistipes</taxon>
    </lineage>
</organism>
<keyword evidence="2" id="KW-1185">Reference proteome</keyword>
<dbReference type="AlphaFoldDB" id="B0MV76"/>
<reference evidence="1" key="1">
    <citation type="submission" date="2007-10" db="EMBL/GenBank/DDBJ databases">
        <authorList>
            <person name="Fulton L."/>
            <person name="Clifton S."/>
            <person name="Fulton B."/>
            <person name="Xu J."/>
            <person name="Minx P."/>
            <person name="Pepin K.H."/>
            <person name="Johnson M."/>
            <person name="Thiruvilangam P."/>
            <person name="Bhonagiri V."/>
            <person name="Nash W.E."/>
            <person name="Mardis E.R."/>
            <person name="Wilson R.K."/>
        </authorList>
    </citation>
    <scope>NUCLEOTIDE SEQUENCE [LARGE SCALE GENOMIC DNA]</scope>
    <source>
        <strain evidence="1">DSM 17216</strain>
    </source>
</reference>
<dbReference type="Proteomes" id="UP000005819">
    <property type="component" value="Unassembled WGS sequence"/>
</dbReference>
<protein>
    <submittedName>
        <fullName evidence="1">Uncharacterized protein</fullName>
    </submittedName>
</protein>
<dbReference type="EMBL" id="ABFK02000017">
    <property type="protein sequence ID" value="EDS04025.1"/>
    <property type="molecule type" value="Genomic_DNA"/>
</dbReference>
<name>B0MV76_9BACT</name>
<evidence type="ECO:0000313" key="2">
    <source>
        <dbReference type="Proteomes" id="UP000005819"/>
    </source>
</evidence>
<gene>
    <name evidence="1" type="ORF">ALIPUT_01087</name>
</gene>
<comment type="caution">
    <text evidence="1">The sequence shown here is derived from an EMBL/GenBank/DDBJ whole genome shotgun (WGS) entry which is preliminary data.</text>
</comment>
<dbReference type="HOGENOM" id="CLU_3246251_0_0_10"/>
<evidence type="ECO:0000313" key="1">
    <source>
        <dbReference type="EMBL" id="EDS04025.1"/>
    </source>
</evidence>